<dbReference type="Pfam" id="PF21317">
    <property type="entry name" value="BetaGal_ABD_1"/>
    <property type="match status" value="1"/>
</dbReference>
<dbReference type="InterPro" id="IPR031330">
    <property type="entry name" value="Gly_Hdrlase_35_cat"/>
</dbReference>
<comment type="caution">
    <text evidence="6">The sequence shown here is derived from an EMBL/GenBank/DDBJ whole genome shotgun (WGS) entry which is preliminary data.</text>
</comment>
<evidence type="ECO:0000259" key="4">
    <source>
        <dbReference type="Pfam" id="PF01301"/>
    </source>
</evidence>
<feature type="non-terminal residue" evidence="6">
    <location>
        <position position="348"/>
    </location>
</feature>
<dbReference type="OrthoDB" id="1657402at2759"/>
<dbReference type="InterPro" id="IPR001944">
    <property type="entry name" value="Glycoside_Hdrlase_35"/>
</dbReference>
<dbReference type="Pfam" id="PF01301">
    <property type="entry name" value="Glyco_hydro_35"/>
    <property type="match status" value="1"/>
</dbReference>
<dbReference type="STRING" id="299467.A0A443SMC4"/>
<dbReference type="Gene3D" id="2.60.120.260">
    <property type="entry name" value="Galactose-binding domain-like"/>
    <property type="match status" value="1"/>
</dbReference>
<evidence type="ECO:0000256" key="2">
    <source>
        <dbReference type="ARBA" id="ARBA00022801"/>
    </source>
</evidence>
<evidence type="ECO:0000256" key="1">
    <source>
        <dbReference type="ARBA" id="ARBA00009809"/>
    </source>
</evidence>
<gene>
    <name evidence="6" type="ORF">B4U80_03424</name>
</gene>
<dbReference type="VEuPathDB" id="VectorBase:LDEU003361"/>
<dbReference type="AlphaFoldDB" id="A0A443SMC4"/>
<name>A0A443SMC4_9ACAR</name>
<dbReference type="InterPro" id="IPR019801">
    <property type="entry name" value="Glyco_hydro_35_CS"/>
</dbReference>
<evidence type="ECO:0000256" key="3">
    <source>
        <dbReference type="ARBA" id="ARBA00023295"/>
    </source>
</evidence>
<keyword evidence="3" id="KW-0326">Glycosidase</keyword>
<evidence type="ECO:0000259" key="5">
    <source>
        <dbReference type="Pfam" id="PF21317"/>
    </source>
</evidence>
<dbReference type="GO" id="GO:0004553">
    <property type="term" value="F:hydrolase activity, hydrolyzing O-glycosyl compounds"/>
    <property type="evidence" value="ECO:0007669"/>
    <property type="project" value="InterPro"/>
</dbReference>
<accession>A0A443SMC4</accession>
<dbReference type="InterPro" id="IPR048912">
    <property type="entry name" value="BetaGal1-like_ABD1"/>
</dbReference>
<evidence type="ECO:0000313" key="7">
    <source>
        <dbReference type="Proteomes" id="UP000288716"/>
    </source>
</evidence>
<keyword evidence="7" id="KW-1185">Reference proteome</keyword>
<organism evidence="6 7">
    <name type="scientific">Leptotrombidium deliense</name>
    <dbReference type="NCBI Taxonomy" id="299467"/>
    <lineage>
        <taxon>Eukaryota</taxon>
        <taxon>Metazoa</taxon>
        <taxon>Ecdysozoa</taxon>
        <taxon>Arthropoda</taxon>
        <taxon>Chelicerata</taxon>
        <taxon>Arachnida</taxon>
        <taxon>Acari</taxon>
        <taxon>Acariformes</taxon>
        <taxon>Trombidiformes</taxon>
        <taxon>Prostigmata</taxon>
        <taxon>Anystina</taxon>
        <taxon>Parasitengona</taxon>
        <taxon>Trombiculoidea</taxon>
        <taxon>Trombiculidae</taxon>
        <taxon>Leptotrombidium</taxon>
    </lineage>
</organism>
<feature type="domain" description="Glycoside hydrolase 35 catalytic" evidence="4">
    <location>
        <begin position="1"/>
        <end position="214"/>
    </location>
</feature>
<sequence>MKLRRSDPSYIHYVTRWYSVLLPKLVPLLYSNGGPIIMIQIENEYGSYEACDFSYTSYLRDMVRRYVGNDIVLFTTDGDSDFFLKCGKIDGVYATVDFGSGTDPIAAFAVQRAHEMHGPLVNSEYYSGWIDHWAEPHSIVSTSRVTKTLDQMLSLNASVNIYVFEGGTSFAFKSGANFGASLQPNPTSYDFDAPLTEAGDPTDKYYAIRDIVSKYLPLPPLPVPKPSPKLIFGPIVLEKVASMFDVVHYSNDTVKSTYPLTFEELGVRHGFVLYTTTINIKPSDPAVLNIETLNDRAQVFVDYKYQGTLSRMLNINTLPVNAKKGSRLDILVENQGRICYGSLIDEFK</sequence>
<dbReference type="GO" id="GO:0005975">
    <property type="term" value="P:carbohydrate metabolic process"/>
    <property type="evidence" value="ECO:0007669"/>
    <property type="project" value="InterPro"/>
</dbReference>
<dbReference type="Proteomes" id="UP000288716">
    <property type="component" value="Unassembled WGS sequence"/>
</dbReference>
<dbReference type="PRINTS" id="PR00742">
    <property type="entry name" value="GLHYDRLASE35"/>
</dbReference>
<reference evidence="6 7" key="1">
    <citation type="journal article" date="2018" name="Gigascience">
        <title>Genomes of trombidid mites reveal novel predicted allergens and laterally-transferred genes associated with secondary metabolism.</title>
        <authorList>
            <person name="Dong X."/>
            <person name="Chaisiri K."/>
            <person name="Xia D."/>
            <person name="Armstrong S.D."/>
            <person name="Fang Y."/>
            <person name="Donnelly M.J."/>
            <person name="Kadowaki T."/>
            <person name="McGarry J.W."/>
            <person name="Darby A.C."/>
            <person name="Makepeace B.L."/>
        </authorList>
    </citation>
    <scope>NUCLEOTIDE SEQUENCE [LARGE SCALE GENOMIC DNA]</scope>
    <source>
        <strain evidence="6">UoL-UT</strain>
    </source>
</reference>
<protein>
    <submittedName>
        <fullName evidence="6">Uncharacterized protein</fullName>
    </submittedName>
</protein>
<dbReference type="PROSITE" id="PS01182">
    <property type="entry name" value="GLYCOSYL_HYDROL_F35"/>
    <property type="match status" value="1"/>
</dbReference>
<comment type="similarity">
    <text evidence="1">Belongs to the glycosyl hydrolase 35 family.</text>
</comment>
<proteinExistence type="inferred from homology"/>
<feature type="domain" description="Beta-galactosidase 1-like first all-beta" evidence="5">
    <location>
        <begin position="259"/>
        <end position="348"/>
    </location>
</feature>
<dbReference type="EMBL" id="NCKV01001266">
    <property type="protein sequence ID" value="RWS28680.1"/>
    <property type="molecule type" value="Genomic_DNA"/>
</dbReference>
<dbReference type="Gene3D" id="3.20.20.80">
    <property type="entry name" value="Glycosidases"/>
    <property type="match status" value="1"/>
</dbReference>
<evidence type="ECO:0000313" key="6">
    <source>
        <dbReference type="EMBL" id="RWS28680.1"/>
    </source>
</evidence>
<dbReference type="PANTHER" id="PTHR23421">
    <property type="entry name" value="BETA-GALACTOSIDASE RELATED"/>
    <property type="match status" value="1"/>
</dbReference>
<keyword evidence="2" id="KW-0378">Hydrolase</keyword>
<dbReference type="SUPFAM" id="SSF51445">
    <property type="entry name" value="(Trans)glycosidases"/>
    <property type="match status" value="1"/>
</dbReference>
<dbReference type="InterPro" id="IPR017853">
    <property type="entry name" value="GH"/>
</dbReference>